<sequence length="105" mass="12346">MRSQESMVEVEATLHTGRTPAGFLWMEEQHHKWRMDERYLEDEVHSMFGTSAIALPREGYGHANTMELSRRLGMEAVKCNMFFLHIPLVWWPQPRDILLPLLHVS</sequence>
<comment type="caution">
    <text evidence="1">The sequence shown here is derived from an EMBL/GenBank/DDBJ whole genome shotgun (WGS) entry which is preliminary data.</text>
</comment>
<dbReference type="Proteomes" id="UP000823388">
    <property type="component" value="Chromosome 9N"/>
</dbReference>
<proteinExistence type="predicted"/>
<evidence type="ECO:0000313" key="2">
    <source>
        <dbReference type="Proteomes" id="UP000823388"/>
    </source>
</evidence>
<accession>A0A8T0MS44</accession>
<dbReference type="AlphaFoldDB" id="A0A8T0MS44"/>
<evidence type="ECO:0000313" key="1">
    <source>
        <dbReference type="EMBL" id="KAG2538279.1"/>
    </source>
</evidence>
<protein>
    <submittedName>
        <fullName evidence="1">Uncharacterized protein</fullName>
    </submittedName>
</protein>
<gene>
    <name evidence="1" type="ORF">PVAP13_9NG406714</name>
</gene>
<organism evidence="1 2">
    <name type="scientific">Panicum virgatum</name>
    <name type="common">Blackwell switchgrass</name>
    <dbReference type="NCBI Taxonomy" id="38727"/>
    <lineage>
        <taxon>Eukaryota</taxon>
        <taxon>Viridiplantae</taxon>
        <taxon>Streptophyta</taxon>
        <taxon>Embryophyta</taxon>
        <taxon>Tracheophyta</taxon>
        <taxon>Spermatophyta</taxon>
        <taxon>Magnoliopsida</taxon>
        <taxon>Liliopsida</taxon>
        <taxon>Poales</taxon>
        <taxon>Poaceae</taxon>
        <taxon>PACMAD clade</taxon>
        <taxon>Panicoideae</taxon>
        <taxon>Panicodae</taxon>
        <taxon>Paniceae</taxon>
        <taxon>Panicinae</taxon>
        <taxon>Panicum</taxon>
        <taxon>Panicum sect. Hiantes</taxon>
    </lineage>
</organism>
<name>A0A8T0MS44_PANVG</name>
<keyword evidence="2" id="KW-1185">Reference proteome</keyword>
<reference evidence="1" key="1">
    <citation type="submission" date="2020-05" db="EMBL/GenBank/DDBJ databases">
        <title>WGS assembly of Panicum virgatum.</title>
        <authorList>
            <person name="Lovell J.T."/>
            <person name="Jenkins J."/>
            <person name="Shu S."/>
            <person name="Juenger T.E."/>
            <person name="Schmutz J."/>
        </authorList>
    </citation>
    <scope>NUCLEOTIDE SEQUENCE</scope>
    <source>
        <strain evidence="1">AP13</strain>
    </source>
</reference>
<dbReference type="EMBL" id="CM029054">
    <property type="protein sequence ID" value="KAG2538279.1"/>
    <property type="molecule type" value="Genomic_DNA"/>
</dbReference>